<dbReference type="PROSITE" id="PS50850">
    <property type="entry name" value="MFS"/>
    <property type="match status" value="1"/>
</dbReference>
<dbReference type="SUPFAM" id="SSF103473">
    <property type="entry name" value="MFS general substrate transporter"/>
    <property type="match status" value="1"/>
</dbReference>
<keyword evidence="3 6" id="KW-0812">Transmembrane</keyword>
<dbReference type="Pfam" id="PF07690">
    <property type="entry name" value="MFS_1"/>
    <property type="match status" value="1"/>
</dbReference>
<evidence type="ECO:0000256" key="2">
    <source>
        <dbReference type="ARBA" id="ARBA00022475"/>
    </source>
</evidence>
<feature type="transmembrane region" description="Helical" evidence="6">
    <location>
        <begin position="102"/>
        <end position="126"/>
    </location>
</feature>
<evidence type="ECO:0000256" key="6">
    <source>
        <dbReference type="SAM" id="Phobius"/>
    </source>
</evidence>
<dbReference type="PRINTS" id="PR01988">
    <property type="entry name" value="EXPORTERBACE"/>
</dbReference>
<name>A0ABW6NN94_9NOCA</name>
<keyword evidence="9" id="KW-1185">Reference proteome</keyword>
<evidence type="ECO:0000313" key="9">
    <source>
        <dbReference type="Proteomes" id="UP001601521"/>
    </source>
</evidence>
<comment type="caution">
    <text evidence="8">The sequence shown here is derived from an EMBL/GenBank/DDBJ whole genome shotgun (WGS) entry which is preliminary data.</text>
</comment>
<gene>
    <name evidence="8" type="ORF">ACFYTH_24985</name>
</gene>
<dbReference type="RefSeq" id="WP_387253505.1">
    <property type="nucleotide sequence ID" value="NZ_JBIALX010000011.1"/>
</dbReference>
<sequence length="417" mass="42914">MGALSRSGAPRFFVPGQIVSLLGDGLAVLAIPLLVLQLTHDPTIVALAAAPRMVGYLVAGLPAGPLIDRTNPWHVLLAADLLRAAIFLTLFGLTVARDGSVALVLVLAFVAGAAGVFFETALTVAVRDVHRDRELLRTNSFLETATQAAVLIGPAVVGLLAAASGLAVALLIDAATFAVSLVTVWATYRRLPGRVAPGAAGTERRLGAEFRAGLRWLASSPIMSSLAILQVVTNLCLAASTLTVFFAREYFGASAMVTAMVVAAGGIGGILGAATAPALASRCRPVSLCVGGVALIGIALAVMGNAPGVWWLAAGNGALIWADVLASIVIRTLRQQIVPREILGRVTSTTRSVAFAAGPLGVVLAGLLTGLDGNNPRPVFLAAAALVGVSVPVVWATGLRRHRHLPLHRHDEELVTA</sequence>
<feature type="transmembrane region" description="Helical" evidence="6">
    <location>
        <begin position="12"/>
        <end position="38"/>
    </location>
</feature>
<evidence type="ECO:0000256" key="1">
    <source>
        <dbReference type="ARBA" id="ARBA00004651"/>
    </source>
</evidence>
<evidence type="ECO:0000259" key="7">
    <source>
        <dbReference type="PROSITE" id="PS50850"/>
    </source>
</evidence>
<dbReference type="InterPro" id="IPR036259">
    <property type="entry name" value="MFS_trans_sf"/>
</dbReference>
<evidence type="ECO:0000256" key="5">
    <source>
        <dbReference type="ARBA" id="ARBA00023136"/>
    </source>
</evidence>
<evidence type="ECO:0000256" key="4">
    <source>
        <dbReference type="ARBA" id="ARBA00022989"/>
    </source>
</evidence>
<feature type="transmembrane region" description="Helical" evidence="6">
    <location>
        <begin position="166"/>
        <end position="188"/>
    </location>
</feature>
<feature type="transmembrane region" description="Helical" evidence="6">
    <location>
        <begin position="253"/>
        <end position="274"/>
    </location>
</feature>
<feature type="transmembrane region" description="Helical" evidence="6">
    <location>
        <begin position="353"/>
        <end position="373"/>
    </location>
</feature>
<evidence type="ECO:0000313" key="8">
    <source>
        <dbReference type="EMBL" id="MFF0456630.1"/>
    </source>
</evidence>
<dbReference type="EMBL" id="JBIALX010000011">
    <property type="protein sequence ID" value="MFF0456630.1"/>
    <property type="molecule type" value="Genomic_DNA"/>
</dbReference>
<dbReference type="InterPro" id="IPR020846">
    <property type="entry name" value="MFS_dom"/>
</dbReference>
<dbReference type="PANTHER" id="PTHR23513:SF6">
    <property type="entry name" value="MAJOR FACILITATOR SUPERFAMILY ASSOCIATED DOMAIN-CONTAINING PROTEIN"/>
    <property type="match status" value="1"/>
</dbReference>
<accession>A0ABW6NN94</accession>
<feature type="transmembrane region" description="Helical" evidence="6">
    <location>
        <begin position="44"/>
        <end position="63"/>
    </location>
</feature>
<dbReference type="Proteomes" id="UP001601521">
    <property type="component" value="Unassembled WGS sequence"/>
</dbReference>
<dbReference type="Gene3D" id="1.20.1250.20">
    <property type="entry name" value="MFS general substrate transporter like domains"/>
    <property type="match status" value="1"/>
</dbReference>
<feature type="transmembrane region" description="Helical" evidence="6">
    <location>
        <begin position="226"/>
        <end position="247"/>
    </location>
</feature>
<feature type="transmembrane region" description="Helical" evidence="6">
    <location>
        <begin position="138"/>
        <end position="160"/>
    </location>
</feature>
<feature type="transmembrane region" description="Helical" evidence="6">
    <location>
        <begin position="286"/>
        <end position="303"/>
    </location>
</feature>
<feature type="domain" description="Major facilitator superfamily (MFS) profile" evidence="7">
    <location>
        <begin position="1"/>
        <end position="402"/>
    </location>
</feature>
<organism evidence="8 9">
    <name type="scientific">Nocardia africana</name>
    <dbReference type="NCBI Taxonomy" id="134964"/>
    <lineage>
        <taxon>Bacteria</taxon>
        <taxon>Bacillati</taxon>
        <taxon>Actinomycetota</taxon>
        <taxon>Actinomycetes</taxon>
        <taxon>Mycobacteriales</taxon>
        <taxon>Nocardiaceae</taxon>
        <taxon>Nocardia</taxon>
    </lineage>
</organism>
<dbReference type="CDD" id="cd06173">
    <property type="entry name" value="MFS_MefA_like"/>
    <property type="match status" value="1"/>
</dbReference>
<dbReference type="InterPro" id="IPR011701">
    <property type="entry name" value="MFS"/>
</dbReference>
<keyword evidence="5 6" id="KW-0472">Membrane</keyword>
<protein>
    <submittedName>
        <fullName evidence="8">MFS transporter</fullName>
    </submittedName>
</protein>
<proteinExistence type="predicted"/>
<feature type="transmembrane region" description="Helical" evidence="6">
    <location>
        <begin position="75"/>
        <end position="96"/>
    </location>
</feature>
<feature type="transmembrane region" description="Helical" evidence="6">
    <location>
        <begin position="309"/>
        <end position="333"/>
    </location>
</feature>
<feature type="transmembrane region" description="Helical" evidence="6">
    <location>
        <begin position="379"/>
        <end position="399"/>
    </location>
</feature>
<reference evidence="8 9" key="1">
    <citation type="submission" date="2024-10" db="EMBL/GenBank/DDBJ databases">
        <title>The Natural Products Discovery Center: Release of the First 8490 Sequenced Strains for Exploring Actinobacteria Biosynthetic Diversity.</title>
        <authorList>
            <person name="Kalkreuter E."/>
            <person name="Kautsar S.A."/>
            <person name="Yang D."/>
            <person name="Bader C.D."/>
            <person name="Teijaro C.N."/>
            <person name="Fluegel L."/>
            <person name="Davis C.M."/>
            <person name="Simpson J.R."/>
            <person name="Lauterbach L."/>
            <person name="Steele A.D."/>
            <person name="Gui C."/>
            <person name="Meng S."/>
            <person name="Li G."/>
            <person name="Viehrig K."/>
            <person name="Ye F."/>
            <person name="Su P."/>
            <person name="Kiefer A.F."/>
            <person name="Nichols A."/>
            <person name="Cepeda A.J."/>
            <person name="Yan W."/>
            <person name="Fan B."/>
            <person name="Jiang Y."/>
            <person name="Adhikari A."/>
            <person name="Zheng C.-J."/>
            <person name="Schuster L."/>
            <person name="Cowan T.M."/>
            <person name="Smanski M.J."/>
            <person name="Chevrette M.G."/>
            <person name="De Carvalho L.P.S."/>
            <person name="Shen B."/>
        </authorList>
    </citation>
    <scope>NUCLEOTIDE SEQUENCE [LARGE SCALE GENOMIC DNA]</scope>
    <source>
        <strain evidence="8 9">NPDC004550</strain>
    </source>
</reference>
<comment type="subcellular location">
    <subcellularLocation>
        <location evidence="1">Cell membrane</location>
        <topology evidence="1">Multi-pass membrane protein</topology>
    </subcellularLocation>
</comment>
<dbReference type="InterPro" id="IPR022324">
    <property type="entry name" value="Bacilysin_exporter_BacE_put"/>
</dbReference>
<keyword evidence="4 6" id="KW-1133">Transmembrane helix</keyword>
<dbReference type="PANTHER" id="PTHR23513">
    <property type="entry name" value="INTEGRAL MEMBRANE EFFLUX PROTEIN-RELATED"/>
    <property type="match status" value="1"/>
</dbReference>
<evidence type="ECO:0000256" key="3">
    <source>
        <dbReference type="ARBA" id="ARBA00022692"/>
    </source>
</evidence>
<keyword evidence="2" id="KW-1003">Cell membrane</keyword>